<feature type="domain" description="UPAR/Ly6" evidence="13">
    <location>
        <begin position="114"/>
        <end position="206"/>
    </location>
</feature>
<keyword evidence="10" id="KW-0325">Glycoprotein</keyword>
<evidence type="ECO:0000256" key="2">
    <source>
        <dbReference type="ARBA" id="ARBA00019778"/>
    </source>
</evidence>
<dbReference type="SUPFAM" id="SSF57302">
    <property type="entry name" value="Snake toxin-like"/>
    <property type="match status" value="3"/>
</dbReference>
<dbReference type="CDD" id="cd23557">
    <property type="entry name" value="TFP_LU_ECD_uPAR_rpt2"/>
    <property type="match status" value="1"/>
</dbReference>
<evidence type="ECO:0000256" key="11">
    <source>
        <dbReference type="ARBA" id="ARBA00023288"/>
    </source>
</evidence>
<evidence type="ECO:0000256" key="7">
    <source>
        <dbReference type="ARBA" id="ARBA00023136"/>
    </source>
</evidence>
<feature type="domain" description="UPAR/Ly6" evidence="13">
    <location>
        <begin position="22"/>
        <end position="111"/>
    </location>
</feature>
<evidence type="ECO:0000259" key="13">
    <source>
        <dbReference type="SMART" id="SM00134"/>
    </source>
</evidence>
<dbReference type="RefSeq" id="XP_007458633.1">
    <property type="nucleotide sequence ID" value="XM_007458571.1"/>
</dbReference>
<dbReference type="PANTHER" id="PTHR10624:SF6">
    <property type="entry name" value="UROKINASE PLASMINOGEN ACTIVATOR SURFACE RECEPTOR"/>
    <property type="match status" value="1"/>
</dbReference>
<organism evidence="14 15">
    <name type="scientific">Lipotes vexillifer</name>
    <name type="common">Yangtze river dolphin</name>
    <dbReference type="NCBI Taxonomy" id="118797"/>
    <lineage>
        <taxon>Eukaryota</taxon>
        <taxon>Metazoa</taxon>
        <taxon>Chordata</taxon>
        <taxon>Craniata</taxon>
        <taxon>Vertebrata</taxon>
        <taxon>Euteleostomi</taxon>
        <taxon>Mammalia</taxon>
        <taxon>Eutheria</taxon>
        <taxon>Laurasiatheria</taxon>
        <taxon>Artiodactyla</taxon>
        <taxon>Whippomorpha</taxon>
        <taxon>Cetacea</taxon>
        <taxon>Odontoceti</taxon>
        <taxon>Lipotidae</taxon>
        <taxon>Lipotes</taxon>
    </lineage>
</organism>
<dbReference type="FunFam" id="2.10.60.10:FF:000013">
    <property type="entry name" value="Urokinase plasminogen activator surface receptor"/>
    <property type="match status" value="1"/>
</dbReference>
<evidence type="ECO:0000256" key="5">
    <source>
        <dbReference type="ARBA" id="ARBA00022729"/>
    </source>
</evidence>
<dbReference type="CDD" id="cd23558">
    <property type="entry name" value="TFP_LU_ECD_uPAR_rpt3"/>
    <property type="match status" value="1"/>
</dbReference>
<dbReference type="FunCoup" id="A0A340XAN3">
    <property type="interactions" value="215"/>
</dbReference>
<name>A0A340XAN3_LIPVE</name>
<dbReference type="InterPro" id="IPR045860">
    <property type="entry name" value="Snake_toxin-like_sf"/>
</dbReference>
<evidence type="ECO:0000256" key="6">
    <source>
        <dbReference type="ARBA" id="ARBA00022737"/>
    </source>
</evidence>
<evidence type="ECO:0000256" key="4">
    <source>
        <dbReference type="ARBA" id="ARBA00022622"/>
    </source>
</evidence>
<keyword evidence="11" id="KW-0449">Lipoprotein</keyword>
<proteinExistence type="predicted"/>
<dbReference type="AlphaFoldDB" id="A0A340XAN3"/>
<keyword evidence="3" id="KW-1003">Cell membrane</keyword>
<protein>
    <recommendedName>
        <fullName evidence="2">Urokinase plasminogen activator surface receptor</fullName>
    </recommendedName>
</protein>
<reference evidence="15" key="1">
    <citation type="submission" date="2025-08" db="UniProtKB">
        <authorList>
            <consortium name="RefSeq"/>
        </authorList>
    </citation>
    <scope>IDENTIFICATION</scope>
</reference>
<dbReference type="InterPro" id="IPR018363">
    <property type="entry name" value="CD59_antigen_CS"/>
</dbReference>
<dbReference type="GeneID" id="103087020"/>
<dbReference type="FunFam" id="2.10.60.10:FF:000019">
    <property type="entry name" value="Urokinase plasminogen activator surface receptor"/>
    <property type="match status" value="1"/>
</dbReference>
<dbReference type="InParanoid" id="A0A340XAN3"/>
<evidence type="ECO:0000256" key="10">
    <source>
        <dbReference type="ARBA" id="ARBA00023180"/>
    </source>
</evidence>
<evidence type="ECO:0000256" key="1">
    <source>
        <dbReference type="ARBA" id="ARBA00004609"/>
    </source>
</evidence>
<evidence type="ECO:0000313" key="15">
    <source>
        <dbReference type="RefSeq" id="XP_007458633.1"/>
    </source>
</evidence>
<feature type="chain" id="PRO_5016413181" description="Urokinase plasminogen activator surface receptor" evidence="12">
    <location>
        <begin position="22"/>
        <end position="334"/>
    </location>
</feature>
<dbReference type="OrthoDB" id="5945173at2759"/>
<dbReference type="Gene3D" id="2.10.60.10">
    <property type="entry name" value="CD59"/>
    <property type="match status" value="3"/>
</dbReference>
<dbReference type="InterPro" id="IPR016054">
    <property type="entry name" value="LY6_UPA_recep-like"/>
</dbReference>
<keyword evidence="14" id="KW-1185">Reference proteome</keyword>
<feature type="signal peptide" evidence="12">
    <location>
        <begin position="1"/>
        <end position="21"/>
    </location>
</feature>
<evidence type="ECO:0000256" key="8">
    <source>
        <dbReference type="ARBA" id="ARBA00023157"/>
    </source>
</evidence>
<keyword evidence="4" id="KW-0336">GPI-anchor</keyword>
<dbReference type="CTD" id="5329"/>
<dbReference type="STRING" id="118797.A0A340XAN3"/>
<sequence length="334" mass="36195">MGRPLLVLLLWAQTCIPVSWGLRCMLCKATGNCRVEECAPGQDLCRTTVLRIWEEGDELEVVERGCTHPEKTNRTMSYRTGMQIITLTEAVCGSDLCNQPSPGQVSTFPQSRYLECASCASSDLSCERGWDKTLQCRNPGEQCLDVVTHQSLEGEPQPARDERHSRGCGKLPGCPGPTGFHNNHTFHFLRCCNTTKCNGGPVLELQNLPLNGFQCYSCEGNSTHGCSSEETSLTDCRGPMNQCLEATGTNGLGNPSYTIRGCATPSWCQGLHVAEAFRLTHLNVSCCTGNGCNHPALVTQPHTGGAPLPGPAHLSLFVTLLMTARLWGGTFLCT</sequence>
<dbReference type="FunFam" id="2.10.60.10:FF:000015">
    <property type="entry name" value="Urokinase plasminogen activator surface receptor"/>
    <property type="match status" value="1"/>
</dbReference>
<keyword evidence="9 15" id="KW-0675">Receptor</keyword>
<keyword evidence="7" id="KW-0472">Membrane</keyword>
<evidence type="ECO:0000313" key="14">
    <source>
        <dbReference type="Proteomes" id="UP000265300"/>
    </source>
</evidence>
<gene>
    <name evidence="15" type="primary">PLAUR</name>
</gene>
<feature type="domain" description="UPAR/Ly6" evidence="13">
    <location>
        <begin position="213"/>
        <end position="300"/>
    </location>
</feature>
<dbReference type="Pfam" id="PF00021">
    <property type="entry name" value="UPAR_LY6"/>
    <property type="match status" value="3"/>
</dbReference>
<dbReference type="PROSITE" id="PS00983">
    <property type="entry name" value="LY6_UPAR"/>
    <property type="match status" value="1"/>
</dbReference>
<keyword evidence="6" id="KW-0677">Repeat</keyword>
<accession>A0A340XAN3</accession>
<dbReference type="CDD" id="cd23556">
    <property type="entry name" value="TFP_LU_ECD_uPAR_rpt1"/>
    <property type="match status" value="1"/>
</dbReference>
<comment type="subcellular location">
    <subcellularLocation>
        <location evidence="1">Cell membrane</location>
        <topology evidence="1">Lipid-anchor</topology>
        <topology evidence="1">GPI-anchor</topology>
    </subcellularLocation>
</comment>
<evidence type="ECO:0000256" key="3">
    <source>
        <dbReference type="ARBA" id="ARBA00022475"/>
    </source>
</evidence>
<dbReference type="GO" id="GO:0098552">
    <property type="term" value="C:side of membrane"/>
    <property type="evidence" value="ECO:0007669"/>
    <property type="project" value="UniProtKB-KW"/>
</dbReference>
<dbReference type="PANTHER" id="PTHR10624">
    <property type="entry name" value="UROKINASE PLASMINOGEN ACTIVATOR SURFACE RECEPTOR-RELATED"/>
    <property type="match status" value="1"/>
</dbReference>
<dbReference type="GO" id="GO:0005886">
    <property type="term" value="C:plasma membrane"/>
    <property type="evidence" value="ECO:0007669"/>
    <property type="project" value="UniProtKB-SubCell"/>
</dbReference>
<evidence type="ECO:0000256" key="9">
    <source>
        <dbReference type="ARBA" id="ARBA00023170"/>
    </source>
</evidence>
<keyword evidence="5 12" id="KW-0732">Signal</keyword>
<dbReference type="KEGG" id="lve:103087020"/>
<dbReference type="SMART" id="SM00134">
    <property type="entry name" value="LU"/>
    <property type="match status" value="3"/>
</dbReference>
<evidence type="ECO:0000256" key="12">
    <source>
        <dbReference type="SAM" id="SignalP"/>
    </source>
</evidence>
<keyword evidence="8" id="KW-1015">Disulfide bond</keyword>
<dbReference type="Proteomes" id="UP000265300">
    <property type="component" value="Unplaced"/>
</dbReference>